<sequence length="611" mass="66487">MPARDLEAVLPPAGAVERGLKRQKTGAGFPAAAAIKSPAPPGSPWLAGGGVCLVEAMRVEKQRVAEEQRAAQRAQREKSQLQEQVARIGAAKERALQTQAEHLSSLKAQLERAEQHPLPQQQQHQRQQEPQNHAVHCEVEDAGQAHSPEHRAAPTESGTEDSVLQNSMRAPSVSLGCLPLNLETIVEEEVAAMEAPCEAAEPGGFQPTPLPEGHREPHEERESGDDSNSEKQGRSIPEPMEQQRQAAREGMPRQGESEDWETSERRVVPAGHHQREGDGYQASALVLSGPARDPSVQQGRLLDTPVASGEVSKAARANGGCAESRQQEPMSQWWFKQAESRQQEPMVVALSQGSRANGGCAESRDAGANGGCAESKATKTQWSETFESERADPRTCTEADQQWEHGEQQQDAEKSWLPDHDHTHPYDKGSEDVMHEARQSGALVEGCSAVKCVGGADPAPQERWECDESALHAVDEGSCGVEPASEVSVDDLPQQQTYNKMEAQEQTDDELEQLKEEKGAQKAQEQQDEDQRQGSISEEKAINGALVGELKDPLQVREICSGLPEQGSSRQKKNKKKTKGGRALVTNPVTKTALVPPPLQREASAFTSRWS</sequence>
<feature type="compositionally biased region" description="Low complexity" evidence="1">
    <location>
        <begin position="116"/>
        <end position="133"/>
    </location>
</feature>
<accession>A0AAE0F5G0</accession>
<feature type="region of interest" description="Disordered" evidence="1">
    <location>
        <begin position="64"/>
        <end position="87"/>
    </location>
</feature>
<name>A0AAE0F5G0_9CHLO</name>
<feature type="compositionally biased region" description="Basic and acidic residues" evidence="1">
    <location>
        <begin position="529"/>
        <end position="541"/>
    </location>
</feature>
<feature type="compositionally biased region" description="Basic residues" evidence="1">
    <location>
        <begin position="570"/>
        <end position="580"/>
    </location>
</feature>
<feature type="region of interest" description="Disordered" evidence="1">
    <location>
        <begin position="355"/>
        <end position="429"/>
    </location>
</feature>
<reference evidence="2 3" key="1">
    <citation type="journal article" date="2015" name="Genome Biol. Evol.">
        <title>Comparative Genomics of a Bacterivorous Green Alga Reveals Evolutionary Causalities and Consequences of Phago-Mixotrophic Mode of Nutrition.</title>
        <authorList>
            <person name="Burns J.A."/>
            <person name="Paasch A."/>
            <person name="Narechania A."/>
            <person name="Kim E."/>
        </authorList>
    </citation>
    <scope>NUCLEOTIDE SEQUENCE [LARGE SCALE GENOMIC DNA]</scope>
    <source>
        <strain evidence="2 3">PLY_AMNH</strain>
    </source>
</reference>
<dbReference type="Proteomes" id="UP001190700">
    <property type="component" value="Unassembled WGS sequence"/>
</dbReference>
<dbReference type="EMBL" id="LGRX02025370">
    <property type="protein sequence ID" value="KAK3252503.1"/>
    <property type="molecule type" value="Genomic_DNA"/>
</dbReference>
<feature type="region of interest" description="Disordered" evidence="1">
    <location>
        <begin position="477"/>
        <end position="548"/>
    </location>
</feature>
<evidence type="ECO:0000313" key="3">
    <source>
        <dbReference type="Proteomes" id="UP001190700"/>
    </source>
</evidence>
<feature type="region of interest" description="Disordered" evidence="1">
    <location>
        <begin position="560"/>
        <end position="611"/>
    </location>
</feature>
<feature type="compositionally biased region" description="Polar residues" evidence="1">
    <location>
        <begin position="156"/>
        <end position="169"/>
    </location>
</feature>
<comment type="caution">
    <text evidence="2">The sequence shown here is derived from an EMBL/GenBank/DDBJ whole genome shotgun (WGS) entry which is preliminary data.</text>
</comment>
<protein>
    <submittedName>
        <fullName evidence="2">Uncharacterized protein</fullName>
    </submittedName>
</protein>
<gene>
    <name evidence="2" type="ORF">CYMTET_38200</name>
</gene>
<dbReference type="AlphaFoldDB" id="A0AAE0F5G0"/>
<feature type="region of interest" description="Disordered" evidence="1">
    <location>
        <begin position="193"/>
        <end position="329"/>
    </location>
</feature>
<proteinExistence type="predicted"/>
<feature type="compositionally biased region" description="Basic and acidic residues" evidence="1">
    <location>
        <begin position="64"/>
        <end position="80"/>
    </location>
</feature>
<evidence type="ECO:0000313" key="2">
    <source>
        <dbReference type="EMBL" id="KAK3252503.1"/>
    </source>
</evidence>
<keyword evidence="3" id="KW-1185">Reference proteome</keyword>
<feature type="compositionally biased region" description="Basic and acidic residues" evidence="1">
    <location>
        <begin position="262"/>
        <end position="278"/>
    </location>
</feature>
<feature type="region of interest" description="Disordered" evidence="1">
    <location>
        <begin position="101"/>
        <end position="177"/>
    </location>
</feature>
<feature type="compositionally biased region" description="Basic and acidic residues" evidence="1">
    <location>
        <begin position="387"/>
        <end position="429"/>
    </location>
</feature>
<evidence type="ECO:0000256" key="1">
    <source>
        <dbReference type="SAM" id="MobiDB-lite"/>
    </source>
</evidence>
<feature type="compositionally biased region" description="Basic and acidic residues" evidence="1">
    <location>
        <begin position="212"/>
        <end position="221"/>
    </location>
</feature>
<organism evidence="2 3">
    <name type="scientific">Cymbomonas tetramitiformis</name>
    <dbReference type="NCBI Taxonomy" id="36881"/>
    <lineage>
        <taxon>Eukaryota</taxon>
        <taxon>Viridiplantae</taxon>
        <taxon>Chlorophyta</taxon>
        <taxon>Pyramimonadophyceae</taxon>
        <taxon>Pyramimonadales</taxon>
        <taxon>Pyramimonadaceae</taxon>
        <taxon>Cymbomonas</taxon>
    </lineage>
</organism>